<dbReference type="InterPro" id="IPR050769">
    <property type="entry name" value="NAT_camello-type"/>
</dbReference>
<dbReference type="PROSITE" id="PS51186">
    <property type="entry name" value="GNAT"/>
    <property type="match status" value="1"/>
</dbReference>
<evidence type="ECO:0000313" key="3">
    <source>
        <dbReference type="EMBL" id="XFO71533.1"/>
    </source>
</evidence>
<dbReference type="EMBL" id="CP155571">
    <property type="protein sequence ID" value="XFO71533.1"/>
    <property type="molecule type" value="Genomic_DNA"/>
</dbReference>
<protein>
    <recommendedName>
        <fullName evidence="2">N-acetyltransferase domain-containing protein</fullName>
    </recommendedName>
</protein>
<gene>
    <name evidence="3" type="ORF">SPACI_015630</name>
</gene>
<dbReference type="PANTHER" id="PTHR13947:SF37">
    <property type="entry name" value="LD18367P"/>
    <property type="match status" value="1"/>
</dbReference>
<dbReference type="Gene3D" id="3.40.630.30">
    <property type="match status" value="1"/>
</dbReference>
<evidence type="ECO:0000259" key="2">
    <source>
        <dbReference type="PROSITE" id="PS51186"/>
    </source>
</evidence>
<dbReference type="Pfam" id="PF00583">
    <property type="entry name" value="Acetyltransf_1"/>
    <property type="match status" value="1"/>
</dbReference>
<dbReference type="CDD" id="cd04301">
    <property type="entry name" value="NAT_SF"/>
    <property type="match status" value="1"/>
</dbReference>
<accession>A0ABZ3J0A5</accession>
<reference evidence="3" key="1">
    <citation type="submission" date="2024-05" db="EMBL/GenBank/DDBJ databases">
        <title>Isolation and characterization of Sporomusa carbonis sp. nov., a carboxydotrophic hydrogenogen in the genus of Sporomusa isolated from a charcoal burning pile.</title>
        <authorList>
            <person name="Boeer T."/>
            <person name="Rosenbaum F."/>
            <person name="Eysell L."/>
            <person name="Mueller V."/>
            <person name="Daniel R."/>
            <person name="Poehlein A."/>
        </authorList>
    </citation>
    <scope>NUCLEOTIDE SEQUENCE [LARGE SCALE GENOMIC DNA]</scope>
    <source>
        <strain evidence="3">DSM 3132</strain>
    </source>
</reference>
<organism evidence="3 4">
    <name type="scientific">Sporomusa acidovorans (strain ATCC 49682 / DSM 3132 / Mol)</name>
    <dbReference type="NCBI Taxonomy" id="1123286"/>
    <lineage>
        <taxon>Bacteria</taxon>
        <taxon>Bacillati</taxon>
        <taxon>Bacillota</taxon>
        <taxon>Negativicutes</taxon>
        <taxon>Selenomonadales</taxon>
        <taxon>Sporomusaceae</taxon>
        <taxon>Sporomusa</taxon>
    </lineage>
</organism>
<sequence>MEIKHKDWTIRKITARDIQSVLDFIIPMLQEIYPNIPDVAVRWDLANMENAYIIPDNSAMFAVFDSNGQVVGTVAIRPYDDRLEAVRGCYDDSATAELSRCYIKRSLRRQGIASMLVAAIENYCEQYGYQTICLHTHKFLPGGFPFWLSQDYIIRREKLENLETVYMDKRLHSNPCFLELKPVCHSKSIAV</sequence>
<dbReference type="InterPro" id="IPR016181">
    <property type="entry name" value="Acyl_CoA_acyltransferase"/>
</dbReference>
<keyword evidence="1" id="KW-0808">Transferase</keyword>
<dbReference type="RefSeq" id="WP_093796475.1">
    <property type="nucleotide sequence ID" value="NZ_CP155571.1"/>
</dbReference>
<proteinExistence type="predicted"/>
<feature type="domain" description="N-acetyltransferase" evidence="2">
    <location>
        <begin position="13"/>
        <end position="172"/>
    </location>
</feature>
<keyword evidence="4" id="KW-1185">Reference proteome</keyword>
<dbReference type="SUPFAM" id="SSF55729">
    <property type="entry name" value="Acyl-CoA N-acyltransferases (Nat)"/>
    <property type="match status" value="1"/>
</dbReference>
<dbReference type="InterPro" id="IPR000182">
    <property type="entry name" value="GNAT_dom"/>
</dbReference>
<evidence type="ECO:0000313" key="4">
    <source>
        <dbReference type="Proteomes" id="UP000216052"/>
    </source>
</evidence>
<dbReference type="Proteomes" id="UP000216052">
    <property type="component" value="Chromosome"/>
</dbReference>
<evidence type="ECO:0000256" key="1">
    <source>
        <dbReference type="ARBA" id="ARBA00022679"/>
    </source>
</evidence>
<name>A0ABZ3J0A5_SPOA4</name>
<dbReference type="PANTHER" id="PTHR13947">
    <property type="entry name" value="GNAT FAMILY N-ACETYLTRANSFERASE"/>
    <property type="match status" value="1"/>
</dbReference>